<dbReference type="AlphaFoldDB" id="A0A2M4DNE8"/>
<evidence type="ECO:0000313" key="1">
    <source>
        <dbReference type="EMBL" id="MBW78658.1"/>
    </source>
</evidence>
<name>A0A2M4DNE8_ANODA</name>
<proteinExistence type="predicted"/>
<sequence>MRAYIGSVLIVIAPTTTSLSFPIDFRSFYAQLTDASGSPLVFTWVLRGSTPPSSVRRPTQGCCCSRKGCKCYVLDNVCCTLFFPILPRMIHWKEVSYSIFVLCFAPSPISLLL</sequence>
<reference evidence="1" key="1">
    <citation type="submission" date="2018-01" db="EMBL/GenBank/DDBJ databases">
        <title>An insight into the sialome of Amazonian anophelines.</title>
        <authorList>
            <person name="Ribeiro J.M."/>
            <person name="Scarpassa V."/>
            <person name="Calvo E."/>
        </authorList>
    </citation>
    <scope>NUCLEOTIDE SEQUENCE</scope>
</reference>
<dbReference type="EMBL" id="GGFL01014480">
    <property type="protein sequence ID" value="MBW78658.1"/>
    <property type="molecule type" value="Transcribed_RNA"/>
</dbReference>
<accession>A0A2M4DNE8</accession>
<organism evidence="1">
    <name type="scientific">Anopheles darlingi</name>
    <name type="common">Mosquito</name>
    <dbReference type="NCBI Taxonomy" id="43151"/>
    <lineage>
        <taxon>Eukaryota</taxon>
        <taxon>Metazoa</taxon>
        <taxon>Ecdysozoa</taxon>
        <taxon>Arthropoda</taxon>
        <taxon>Hexapoda</taxon>
        <taxon>Insecta</taxon>
        <taxon>Pterygota</taxon>
        <taxon>Neoptera</taxon>
        <taxon>Endopterygota</taxon>
        <taxon>Diptera</taxon>
        <taxon>Nematocera</taxon>
        <taxon>Culicoidea</taxon>
        <taxon>Culicidae</taxon>
        <taxon>Anophelinae</taxon>
        <taxon>Anopheles</taxon>
    </lineage>
</organism>
<protein>
    <submittedName>
        <fullName evidence="1">Putative secreted protein</fullName>
    </submittedName>
</protein>